<comment type="caution">
    <text evidence="10">The sequence shown here is derived from an EMBL/GenBank/DDBJ whole genome shotgun (WGS) entry which is preliminary data.</text>
</comment>
<dbReference type="GO" id="GO:0022857">
    <property type="term" value="F:transmembrane transporter activity"/>
    <property type="evidence" value="ECO:0007669"/>
    <property type="project" value="InterPro"/>
</dbReference>
<keyword evidence="5" id="KW-0029">Amino-acid transport</keyword>
<dbReference type="EMBL" id="RJSE01000007">
    <property type="protein sequence ID" value="RNL62518.1"/>
    <property type="molecule type" value="Genomic_DNA"/>
</dbReference>
<proteinExistence type="inferred from homology"/>
<reference evidence="10 11" key="1">
    <citation type="submission" date="2018-11" db="EMBL/GenBank/DDBJ databases">
        <authorList>
            <person name="Li F."/>
        </authorList>
    </citation>
    <scope>NUCLEOTIDE SEQUENCE [LARGE SCALE GENOMIC DNA]</scope>
    <source>
        <strain evidence="10 11">Gsoil 097</strain>
    </source>
</reference>
<dbReference type="NCBIfam" id="TIGR03003">
    <property type="entry name" value="ectoine_ehuD"/>
    <property type="match status" value="1"/>
</dbReference>
<evidence type="ECO:0000256" key="3">
    <source>
        <dbReference type="ARBA" id="ARBA00022475"/>
    </source>
</evidence>
<dbReference type="AlphaFoldDB" id="A0A3N0CGF4"/>
<dbReference type="InterPro" id="IPR010065">
    <property type="entry name" value="AA_ABC_transptr_permease_3TM"/>
</dbReference>
<sequence>MDLDYLQSVFPELLGGLRVTVVATLLGAAIALVLGLLIACVQVFRVPVVHQVVTVLVLAIRNTPLLAQLFFMYYVLPRYGIRFDAFTIGALALGLHFSCYAAQALKGGFLAVPKGQWEACQVLGLGNLTTLRSVVLPQALPPVIPTLTNLLISMFKDSAVLYAITIMELLGTTRNLASTSFQYTTLFTAMGLMYLVIALPASIGVRRYERRLNDRTVRA</sequence>
<keyword evidence="2 8" id="KW-0813">Transport</keyword>
<accession>A0A3N0CGF4</accession>
<protein>
    <submittedName>
        <fullName evidence="10">Ectoine/hydroxyectoine ABC transporter permease subunit EhuD</fullName>
    </submittedName>
</protein>
<dbReference type="Gene3D" id="1.10.3720.10">
    <property type="entry name" value="MetI-like"/>
    <property type="match status" value="1"/>
</dbReference>
<dbReference type="PANTHER" id="PTHR30614:SF0">
    <property type="entry name" value="L-CYSTINE TRANSPORT SYSTEM PERMEASE PROTEIN TCYL"/>
    <property type="match status" value="1"/>
</dbReference>
<keyword evidence="3" id="KW-1003">Cell membrane</keyword>
<keyword evidence="7 8" id="KW-0472">Membrane</keyword>
<dbReference type="PROSITE" id="PS50928">
    <property type="entry name" value="ABC_TM1"/>
    <property type="match status" value="1"/>
</dbReference>
<dbReference type="OrthoDB" id="9814902at2"/>
<dbReference type="InterPro" id="IPR014341">
    <property type="entry name" value="Ectoine_EhuD"/>
</dbReference>
<evidence type="ECO:0000256" key="7">
    <source>
        <dbReference type="ARBA" id="ARBA00023136"/>
    </source>
</evidence>
<feature type="transmembrane region" description="Helical" evidence="8">
    <location>
        <begin position="20"/>
        <end position="41"/>
    </location>
</feature>
<dbReference type="NCBIfam" id="TIGR01726">
    <property type="entry name" value="HEQRo_perm_3TM"/>
    <property type="match status" value="1"/>
</dbReference>
<organism evidence="10 11">
    <name type="scientific">Nocardioides marmoriginsengisoli</name>
    <dbReference type="NCBI Taxonomy" id="661483"/>
    <lineage>
        <taxon>Bacteria</taxon>
        <taxon>Bacillati</taxon>
        <taxon>Actinomycetota</taxon>
        <taxon>Actinomycetes</taxon>
        <taxon>Propionibacteriales</taxon>
        <taxon>Nocardioidaceae</taxon>
        <taxon>Nocardioides</taxon>
    </lineage>
</organism>
<gene>
    <name evidence="10" type="primary">ehuD</name>
    <name evidence="10" type="ORF">EFK50_12170</name>
</gene>
<dbReference type="InterPro" id="IPR035906">
    <property type="entry name" value="MetI-like_sf"/>
</dbReference>
<dbReference type="GO" id="GO:0043190">
    <property type="term" value="C:ATP-binding cassette (ABC) transporter complex"/>
    <property type="evidence" value="ECO:0007669"/>
    <property type="project" value="InterPro"/>
</dbReference>
<evidence type="ECO:0000256" key="5">
    <source>
        <dbReference type="ARBA" id="ARBA00022970"/>
    </source>
</evidence>
<feature type="domain" description="ABC transmembrane type-1" evidence="9">
    <location>
        <begin position="17"/>
        <end position="205"/>
    </location>
</feature>
<evidence type="ECO:0000313" key="11">
    <source>
        <dbReference type="Proteomes" id="UP000267128"/>
    </source>
</evidence>
<dbReference type="SUPFAM" id="SSF161098">
    <property type="entry name" value="MetI-like"/>
    <property type="match status" value="1"/>
</dbReference>
<evidence type="ECO:0000256" key="4">
    <source>
        <dbReference type="ARBA" id="ARBA00022692"/>
    </source>
</evidence>
<dbReference type="InterPro" id="IPR043429">
    <property type="entry name" value="ArtM/GltK/GlnP/TcyL/YhdX-like"/>
</dbReference>
<dbReference type="Pfam" id="PF00528">
    <property type="entry name" value="BPD_transp_1"/>
    <property type="match status" value="1"/>
</dbReference>
<dbReference type="InterPro" id="IPR000515">
    <property type="entry name" value="MetI-like"/>
</dbReference>
<evidence type="ECO:0000256" key="1">
    <source>
        <dbReference type="ARBA" id="ARBA00004651"/>
    </source>
</evidence>
<dbReference type="Proteomes" id="UP000267128">
    <property type="component" value="Unassembled WGS sequence"/>
</dbReference>
<dbReference type="PANTHER" id="PTHR30614">
    <property type="entry name" value="MEMBRANE COMPONENT OF AMINO ACID ABC TRANSPORTER"/>
    <property type="match status" value="1"/>
</dbReference>
<keyword evidence="6 8" id="KW-1133">Transmembrane helix</keyword>
<feature type="transmembrane region" description="Helical" evidence="8">
    <location>
        <begin position="53"/>
        <end position="75"/>
    </location>
</feature>
<dbReference type="RefSeq" id="WP_123227814.1">
    <property type="nucleotide sequence ID" value="NZ_RJSE01000007.1"/>
</dbReference>
<comment type="similarity">
    <text evidence="8">Belongs to the binding-protein-dependent transport system permease family.</text>
</comment>
<keyword evidence="11" id="KW-1185">Reference proteome</keyword>
<dbReference type="GO" id="GO:0006865">
    <property type="term" value="P:amino acid transport"/>
    <property type="evidence" value="ECO:0007669"/>
    <property type="project" value="UniProtKB-KW"/>
</dbReference>
<evidence type="ECO:0000259" key="9">
    <source>
        <dbReference type="PROSITE" id="PS50928"/>
    </source>
</evidence>
<feature type="transmembrane region" description="Helical" evidence="8">
    <location>
        <begin position="183"/>
        <end position="205"/>
    </location>
</feature>
<evidence type="ECO:0000313" key="10">
    <source>
        <dbReference type="EMBL" id="RNL62518.1"/>
    </source>
</evidence>
<evidence type="ECO:0000256" key="8">
    <source>
        <dbReference type="RuleBase" id="RU363032"/>
    </source>
</evidence>
<evidence type="ECO:0000256" key="2">
    <source>
        <dbReference type="ARBA" id="ARBA00022448"/>
    </source>
</evidence>
<name>A0A3N0CGF4_9ACTN</name>
<keyword evidence="4 8" id="KW-0812">Transmembrane</keyword>
<comment type="subcellular location">
    <subcellularLocation>
        <location evidence="1 8">Cell membrane</location>
        <topology evidence="1 8">Multi-pass membrane protein</topology>
    </subcellularLocation>
</comment>
<evidence type="ECO:0000256" key="6">
    <source>
        <dbReference type="ARBA" id="ARBA00022989"/>
    </source>
</evidence>
<dbReference type="CDD" id="cd06261">
    <property type="entry name" value="TM_PBP2"/>
    <property type="match status" value="1"/>
</dbReference>